<dbReference type="Pfam" id="PF00057">
    <property type="entry name" value="Ldl_recept_a"/>
    <property type="match status" value="1"/>
</dbReference>
<dbReference type="InterPro" id="IPR023415">
    <property type="entry name" value="LDLR_class-A_CS"/>
</dbReference>
<reference evidence="5" key="2">
    <citation type="submission" date="2023-05" db="EMBL/GenBank/DDBJ databases">
        <authorList>
            <person name="Fouks B."/>
        </authorList>
    </citation>
    <scope>NUCLEOTIDE SEQUENCE</scope>
    <source>
        <strain evidence="5">Stay&amp;Tobe</strain>
        <tissue evidence="5">Testes</tissue>
    </source>
</reference>
<dbReference type="GO" id="GO:0005576">
    <property type="term" value="C:extracellular region"/>
    <property type="evidence" value="ECO:0007669"/>
    <property type="project" value="InterPro"/>
</dbReference>
<evidence type="ECO:0000256" key="3">
    <source>
        <dbReference type="SAM" id="SignalP"/>
    </source>
</evidence>
<keyword evidence="3" id="KW-0732">Signal</keyword>
<keyword evidence="1 2" id="KW-1015">Disulfide bond</keyword>
<feature type="signal peptide" evidence="3">
    <location>
        <begin position="1"/>
        <end position="18"/>
    </location>
</feature>
<dbReference type="Pfam" id="PF01607">
    <property type="entry name" value="CBM_14"/>
    <property type="match status" value="1"/>
</dbReference>
<feature type="disulfide bond" evidence="2">
    <location>
        <begin position="130"/>
        <end position="148"/>
    </location>
</feature>
<dbReference type="PANTHER" id="PTHR45985:SF1">
    <property type="entry name" value="VERMIFORM, ISOFORM I"/>
    <property type="match status" value="1"/>
</dbReference>
<feature type="non-terminal residue" evidence="5">
    <location>
        <position position="260"/>
    </location>
</feature>
<dbReference type="SUPFAM" id="SSF57424">
    <property type="entry name" value="LDL receptor-like module"/>
    <property type="match status" value="1"/>
</dbReference>
<evidence type="ECO:0000256" key="1">
    <source>
        <dbReference type="ARBA" id="ARBA00023157"/>
    </source>
</evidence>
<dbReference type="GO" id="GO:0008061">
    <property type="term" value="F:chitin binding"/>
    <property type="evidence" value="ECO:0007669"/>
    <property type="project" value="InterPro"/>
</dbReference>
<evidence type="ECO:0000256" key="2">
    <source>
        <dbReference type="PROSITE-ProRule" id="PRU00124"/>
    </source>
</evidence>
<dbReference type="SUPFAM" id="SSF57625">
    <property type="entry name" value="Invertebrate chitin-binding proteins"/>
    <property type="match status" value="1"/>
</dbReference>
<dbReference type="AlphaFoldDB" id="A0AAD7Z7L0"/>
<feature type="disulfide bond" evidence="2">
    <location>
        <begin position="123"/>
        <end position="135"/>
    </location>
</feature>
<accession>A0AAD7Z7L0</accession>
<dbReference type="PROSITE" id="PS50068">
    <property type="entry name" value="LDLRA_2"/>
    <property type="match status" value="1"/>
</dbReference>
<evidence type="ECO:0000313" key="6">
    <source>
        <dbReference type="Proteomes" id="UP001233999"/>
    </source>
</evidence>
<feature type="chain" id="PRO_5041964132" description="Chitin-binding type-2 domain-containing protein" evidence="3">
    <location>
        <begin position="19"/>
        <end position="260"/>
    </location>
</feature>
<proteinExistence type="predicted"/>
<dbReference type="Gene3D" id="4.10.400.10">
    <property type="entry name" value="Low-density Lipoprotein Receptor"/>
    <property type="match status" value="1"/>
</dbReference>
<dbReference type="InterPro" id="IPR002557">
    <property type="entry name" value="Chitin-bd_dom"/>
</dbReference>
<protein>
    <recommendedName>
        <fullName evidence="4">Chitin-binding type-2 domain-containing protein</fullName>
    </recommendedName>
</protein>
<dbReference type="SMART" id="SM00494">
    <property type="entry name" value="ChtBD2"/>
    <property type="match status" value="1"/>
</dbReference>
<evidence type="ECO:0000313" key="5">
    <source>
        <dbReference type="EMBL" id="KAJ9574958.1"/>
    </source>
</evidence>
<dbReference type="EMBL" id="JASPKZ010010250">
    <property type="protein sequence ID" value="KAJ9574958.1"/>
    <property type="molecule type" value="Genomic_DNA"/>
</dbReference>
<feature type="domain" description="Chitin-binding type-2" evidence="4">
    <location>
        <begin position="37"/>
        <end position="105"/>
    </location>
</feature>
<dbReference type="PROSITE" id="PS50940">
    <property type="entry name" value="CHIT_BIND_II"/>
    <property type="match status" value="1"/>
</dbReference>
<feature type="disulfide bond" evidence="2">
    <location>
        <begin position="142"/>
        <end position="157"/>
    </location>
</feature>
<sequence length="260" mass="29109">MARSTIWLCFLLIGVALGTNVRHKRQDEDESDDQSLDELCSNRPPDEYFRLSTDGDCRDVVRCDQAGENGITRLASVRCPNGLAFDIERQTCDWKTNGKVSNCDRLEKPRKVLPILKTDEPVCPEGRLSCGNGECIDKELFCNDKYECKDQSDENACTVETDPNRAPDCDPNQCTLPDCFCSADGTRIPGAIEPNQVPQMVTLTFNGAINVDNIDLYEEIFNGTKVESQRLSDPRNLLCIPQIHKLLSCTRSAQARLIIE</sequence>
<dbReference type="InterPro" id="IPR036055">
    <property type="entry name" value="LDL_receptor-like_sf"/>
</dbReference>
<organism evidence="5 6">
    <name type="scientific">Diploptera punctata</name>
    <name type="common">Pacific beetle cockroach</name>
    <dbReference type="NCBI Taxonomy" id="6984"/>
    <lineage>
        <taxon>Eukaryota</taxon>
        <taxon>Metazoa</taxon>
        <taxon>Ecdysozoa</taxon>
        <taxon>Arthropoda</taxon>
        <taxon>Hexapoda</taxon>
        <taxon>Insecta</taxon>
        <taxon>Pterygota</taxon>
        <taxon>Neoptera</taxon>
        <taxon>Polyneoptera</taxon>
        <taxon>Dictyoptera</taxon>
        <taxon>Blattodea</taxon>
        <taxon>Blaberoidea</taxon>
        <taxon>Blaberidae</taxon>
        <taxon>Diplopterinae</taxon>
        <taxon>Diploptera</taxon>
    </lineage>
</organism>
<reference evidence="5" key="1">
    <citation type="journal article" date="2023" name="IScience">
        <title>Live-bearing cockroach genome reveals convergent evolutionary mechanisms linked to viviparity in insects and beyond.</title>
        <authorList>
            <person name="Fouks B."/>
            <person name="Harrison M.C."/>
            <person name="Mikhailova A.A."/>
            <person name="Marchal E."/>
            <person name="English S."/>
            <person name="Carruthers M."/>
            <person name="Jennings E.C."/>
            <person name="Chiamaka E.L."/>
            <person name="Frigard R.A."/>
            <person name="Pippel M."/>
            <person name="Attardo G.M."/>
            <person name="Benoit J.B."/>
            <person name="Bornberg-Bauer E."/>
            <person name="Tobe S.S."/>
        </authorList>
    </citation>
    <scope>NUCLEOTIDE SEQUENCE</scope>
    <source>
        <strain evidence="5">Stay&amp;Tobe</strain>
    </source>
</reference>
<keyword evidence="6" id="KW-1185">Reference proteome</keyword>
<dbReference type="InterPro" id="IPR036508">
    <property type="entry name" value="Chitin-bd_dom_sf"/>
</dbReference>
<comment type="caution">
    <text evidence="5">The sequence shown here is derived from an EMBL/GenBank/DDBJ whole genome shotgun (WGS) entry which is preliminary data.</text>
</comment>
<dbReference type="PROSITE" id="PS01209">
    <property type="entry name" value="LDLRA_1"/>
    <property type="match status" value="1"/>
</dbReference>
<dbReference type="PANTHER" id="PTHR45985">
    <property type="match status" value="1"/>
</dbReference>
<dbReference type="CDD" id="cd00112">
    <property type="entry name" value="LDLa"/>
    <property type="match status" value="1"/>
</dbReference>
<gene>
    <name evidence="5" type="ORF">L9F63_007876</name>
</gene>
<dbReference type="InterPro" id="IPR002172">
    <property type="entry name" value="LDrepeatLR_classA_rpt"/>
</dbReference>
<dbReference type="InterPro" id="IPR052740">
    <property type="entry name" value="CE4"/>
</dbReference>
<dbReference type="FunFam" id="4.10.400.10:FF:000128">
    <property type="entry name" value="Vermiform, isoform H"/>
    <property type="match status" value="1"/>
</dbReference>
<dbReference type="Proteomes" id="UP001233999">
    <property type="component" value="Unassembled WGS sequence"/>
</dbReference>
<name>A0AAD7Z7L0_DIPPU</name>
<dbReference type="SMART" id="SM00192">
    <property type="entry name" value="LDLa"/>
    <property type="match status" value="1"/>
</dbReference>
<dbReference type="Gene3D" id="2.170.140.10">
    <property type="entry name" value="Chitin binding domain"/>
    <property type="match status" value="1"/>
</dbReference>
<evidence type="ECO:0000259" key="4">
    <source>
        <dbReference type="PROSITE" id="PS50940"/>
    </source>
</evidence>